<evidence type="ECO:0000313" key="4">
    <source>
        <dbReference type="EMBL" id="KMK16463.1"/>
    </source>
</evidence>
<evidence type="ECO:0000313" key="5">
    <source>
        <dbReference type="Proteomes" id="UP000036196"/>
    </source>
</evidence>
<dbReference type="Pfam" id="PF01266">
    <property type="entry name" value="DAO"/>
    <property type="match status" value="1"/>
</dbReference>
<name>A0A0J5L9X8_PLUGE</name>
<evidence type="ECO:0000256" key="2">
    <source>
        <dbReference type="ARBA" id="ARBA00023002"/>
    </source>
</evidence>
<comment type="caution">
    <text evidence="4">The sequence shown here is derived from an EMBL/GenBank/DDBJ whole genome shotgun (WGS) entry which is preliminary data.</text>
</comment>
<comment type="similarity">
    <text evidence="1">Belongs to the DadA oxidoreductase family.</text>
</comment>
<dbReference type="AlphaFoldDB" id="A0A0J5L9X8"/>
<keyword evidence="5" id="KW-1185">Reference proteome</keyword>
<dbReference type="SUPFAM" id="SSF54373">
    <property type="entry name" value="FAD-linked reductases, C-terminal domain"/>
    <property type="match status" value="1"/>
</dbReference>
<dbReference type="Gene3D" id="3.50.50.60">
    <property type="entry name" value="FAD/NAD(P)-binding domain"/>
    <property type="match status" value="2"/>
</dbReference>
<keyword evidence="2" id="KW-0560">Oxidoreductase</keyword>
<dbReference type="InterPro" id="IPR006076">
    <property type="entry name" value="FAD-dep_OxRdtase"/>
</dbReference>
<dbReference type="SUPFAM" id="SSF51905">
    <property type="entry name" value="FAD/NAD(P)-binding domain"/>
    <property type="match status" value="1"/>
</dbReference>
<organism evidence="4 5">
    <name type="scientific">Pluralibacter gergoviae</name>
    <name type="common">Enterobacter gergoviae</name>
    <dbReference type="NCBI Taxonomy" id="61647"/>
    <lineage>
        <taxon>Bacteria</taxon>
        <taxon>Pseudomonadati</taxon>
        <taxon>Pseudomonadota</taxon>
        <taxon>Gammaproteobacteria</taxon>
        <taxon>Enterobacterales</taxon>
        <taxon>Enterobacteriaceae</taxon>
        <taxon>Pluralibacter</taxon>
    </lineage>
</organism>
<dbReference type="InterPro" id="IPR036188">
    <property type="entry name" value="FAD/NAD-bd_sf"/>
</dbReference>
<dbReference type="Gene3D" id="3.30.9.10">
    <property type="entry name" value="D-Amino Acid Oxidase, subunit A, domain 2"/>
    <property type="match status" value="1"/>
</dbReference>
<reference evidence="4 5" key="1">
    <citation type="submission" date="2015-05" db="EMBL/GenBank/DDBJ databases">
        <title>Genome sequences of Pluralibacter gergoviae.</title>
        <authorList>
            <person name="Greninger A.L."/>
            <person name="Miller S."/>
        </authorList>
    </citation>
    <scope>NUCLEOTIDE SEQUENCE [LARGE SCALE GENOMIC DNA]</scope>
    <source>
        <strain evidence="4 5">JS81F13</strain>
    </source>
</reference>
<dbReference type="eggNOG" id="COG0665">
    <property type="taxonomic scope" value="Bacteria"/>
</dbReference>
<dbReference type="GO" id="GO:0008718">
    <property type="term" value="F:D-amino-acid dehydrogenase activity"/>
    <property type="evidence" value="ECO:0007669"/>
    <property type="project" value="TreeGrafter"/>
</dbReference>
<evidence type="ECO:0000259" key="3">
    <source>
        <dbReference type="Pfam" id="PF01266"/>
    </source>
</evidence>
<dbReference type="PANTHER" id="PTHR13847:SF280">
    <property type="entry name" value="D-AMINO ACID DEHYDROGENASE"/>
    <property type="match status" value="1"/>
</dbReference>
<gene>
    <name evidence="4" type="ORF">ABW06_00520</name>
</gene>
<dbReference type="GO" id="GO:0005737">
    <property type="term" value="C:cytoplasm"/>
    <property type="evidence" value="ECO:0007669"/>
    <property type="project" value="TreeGrafter"/>
</dbReference>
<evidence type="ECO:0000256" key="1">
    <source>
        <dbReference type="ARBA" id="ARBA00009410"/>
    </source>
</evidence>
<dbReference type="GO" id="GO:0055130">
    <property type="term" value="P:D-alanine catabolic process"/>
    <property type="evidence" value="ECO:0007669"/>
    <property type="project" value="TreeGrafter"/>
</dbReference>
<accession>A0A0J5L9X8</accession>
<dbReference type="NCBIfam" id="NF001933">
    <property type="entry name" value="PRK00711.1"/>
    <property type="match status" value="1"/>
</dbReference>
<proteinExistence type="inferred from homology"/>
<protein>
    <submittedName>
        <fullName evidence="4">Amino acid dehydrogenase</fullName>
    </submittedName>
</protein>
<dbReference type="PATRIC" id="fig|61647.15.peg.113"/>
<dbReference type="PANTHER" id="PTHR13847">
    <property type="entry name" value="SARCOSINE DEHYDROGENASE-RELATED"/>
    <property type="match status" value="1"/>
</dbReference>
<dbReference type="Proteomes" id="UP000036196">
    <property type="component" value="Unassembled WGS sequence"/>
</dbReference>
<dbReference type="STRING" id="61647.LG71_15265"/>
<sequence length="417" mass="45155">MKKHIVIVGGGVIGLATAWTMIKRGHRVQLLERNTAPGQATSYANGGQLSYRYVAPLADKGVPLQGLKWMGKADSPLNMHLQMSVAQWRWLWLFLRACNSRTNKLNGSHILRLSLLSKQIMENWREQDGLADFAWRRSGKLIVHRREADFVKAARGIDPRYQQSLDADACLELEPALKHIHPDLRGGIYSPGDETADCEKFCDALFARLSASADFTFTPGCEVTGFRTRGGRIAAVSCRQGEIAGDEFVVAAGNGSSALLAQAGVRVSLCALKGYSLTLPYPATPGIAPDVSVTDYAHKVVYARLADRLRIAAMVDIGYDGDDLRPARLQALKQIVQRSFPELEGVDSAICWTGMRPSTPAGPPLLGRATCPNLWMNIGQGSLGFTLAAGSAAVLGALIDRTTPAISLDGLTWKQTA</sequence>
<dbReference type="GO" id="GO:0005886">
    <property type="term" value="C:plasma membrane"/>
    <property type="evidence" value="ECO:0007669"/>
    <property type="project" value="TreeGrafter"/>
</dbReference>
<feature type="domain" description="FAD dependent oxidoreductase" evidence="3">
    <location>
        <begin position="5"/>
        <end position="396"/>
    </location>
</feature>
<dbReference type="EMBL" id="LDZF01000001">
    <property type="protein sequence ID" value="KMK16463.1"/>
    <property type="molecule type" value="Genomic_DNA"/>
</dbReference>